<evidence type="ECO:0000259" key="3">
    <source>
        <dbReference type="PROSITE" id="PS50076"/>
    </source>
</evidence>
<evidence type="ECO:0000313" key="5">
    <source>
        <dbReference type="Proteomes" id="UP000626109"/>
    </source>
</evidence>
<evidence type="ECO:0000313" key="4">
    <source>
        <dbReference type="EMBL" id="CAE8736290.1"/>
    </source>
</evidence>
<dbReference type="InterPro" id="IPR001623">
    <property type="entry name" value="DnaJ_domain"/>
</dbReference>
<dbReference type="SMART" id="SM00271">
    <property type="entry name" value="DnaJ"/>
    <property type="match status" value="1"/>
</dbReference>
<dbReference type="InterPro" id="IPR036869">
    <property type="entry name" value="J_dom_sf"/>
</dbReference>
<feature type="region of interest" description="Disordered" evidence="2">
    <location>
        <begin position="569"/>
        <end position="607"/>
    </location>
</feature>
<feature type="coiled-coil region" evidence="1">
    <location>
        <begin position="812"/>
        <end position="842"/>
    </location>
</feature>
<keyword evidence="1" id="KW-0175">Coiled coil</keyword>
<feature type="region of interest" description="Disordered" evidence="2">
    <location>
        <begin position="721"/>
        <end position="803"/>
    </location>
</feature>
<evidence type="ECO:0000256" key="1">
    <source>
        <dbReference type="SAM" id="Coils"/>
    </source>
</evidence>
<sequence length="1245" mass="130497">MQPTSSARRAKSCFAAVESSKLPLLTSSAHDLACVPRPSSVNEGLVPAPKRRGGSSSLPPLAGGKAAARGLTADGQLPARSPVASRAVDRRAGGGIDAASGEMGVKGFTAAAAKSFGYGRPTSGGVGRPPRAPAVEAAESTAKPAPEVRAAKAPRAKALAAAAKDGVKSPLATRPSESTWAATATSERASHPKVEASTGKENVLREFVSKDAQSVLDEETVTYSWRRRGPAEAPKESALESKSVAAQQESTCRQPGRLAVEQASGSHVDSVLGSRGSQPQRAGRGVRFVGGESQAPKEAQPVANSSSSSESTGRRAAKSTALVPRGHGSQPTDGGPGAGSSSGGSSSGSSGFVRCDIGEAMQLRDTRLGPAGGAVSSLPAAPAALSPAVRLVAYDGQPFPQLAAGALSNCSGKGKDAAAAPPWLGLWLTGTMSGELACILVDDWLQGEVAWPDAPSGELQRKLGCVAGMLADVSLQRVPTAWLHQAIFALSPQQAASASILVVLEASGKDVERRGPKVEDLLVSEVELALSRLEARALGGQEGEPAASAARLEALVRREMLRHLWCDDNNNHNNHNSNNNNERQGCGSRGKDVAGETRGREGGGHAQLDDDSWLLEQLRRSPQVAEEKIMATGLAELRRENQLLDHYLVRLLRLKRCLVTLLDEWEKVDHYAILGVLASATDRELKSAYRKACLRLHPDKGGDKAQFQQLQDSYARVLEERAKQPPSNNNNNSNNNTNSNNSNNNTSNTNSTNNNNNNNNDNNKTAAQTAARSNAPPSGKQLALNDDSSDERARGNSQAGRQEAVAEVLAAGERLRSHAEAALQAMEEAENADALLKNLKRSQGAGGVEALCQAQQAGETLLSLSEKLGEMGPELGEAAMEVAENSLSLAARYAAVPMAMLLTDVALSCTFEASRMQHNALQLLEIRRDTEGTLQTLKTNLSMAKIIGSCDAETLKLSLGLVSKAASRMMASLRQMTNAVSDALQRGRQCLSHARTVVSFAAGRSAAETEAREDPAQAALPAPEAATDLCGGSAGKAGAEGSAPAPAAAPGFCGQHAGSAAAAQQRPVDHGLTAEAAARQGRLQNDCLLRQLNKELLELQSRARAHLAKQRGTTSSFSAFLPAEDSARIFRLAAEVLMSATEAVLDAFEPSVARLRGALFCQMGFVEACGEAAQLAAPVDFRAQLLRLAVMIDSQVVLGALERQVKPRLAARCKEEPEEVASALLAALDRHFERLSTAIVSARMA</sequence>
<proteinExistence type="predicted"/>
<gene>
    <name evidence="4" type="ORF">PGLA2088_LOCUS48250</name>
</gene>
<dbReference type="PRINTS" id="PR00625">
    <property type="entry name" value="JDOMAIN"/>
</dbReference>
<feature type="compositionally biased region" description="Polar residues" evidence="2">
    <location>
        <begin position="764"/>
        <end position="776"/>
    </location>
</feature>
<dbReference type="CDD" id="cd06257">
    <property type="entry name" value="DnaJ"/>
    <property type="match status" value="1"/>
</dbReference>
<dbReference type="Gene3D" id="1.10.287.110">
    <property type="entry name" value="DnaJ domain"/>
    <property type="match status" value="1"/>
</dbReference>
<dbReference type="Pfam" id="PF00226">
    <property type="entry name" value="DnaJ"/>
    <property type="match status" value="1"/>
</dbReference>
<organism evidence="4 5">
    <name type="scientific">Polarella glacialis</name>
    <name type="common">Dinoflagellate</name>
    <dbReference type="NCBI Taxonomy" id="89957"/>
    <lineage>
        <taxon>Eukaryota</taxon>
        <taxon>Sar</taxon>
        <taxon>Alveolata</taxon>
        <taxon>Dinophyceae</taxon>
        <taxon>Suessiales</taxon>
        <taxon>Suessiaceae</taxon>
        <taxon>Polarella</taxon>
    </lineage>
</organism>
<feature type="compositionally biased region" description="Low complexity" evidence="2">
    <location>
        <begin position="571"/>
        <end position="581"/>
    </location>
</feature>
<feature type="compositionally biased region" description="Polar residues" evidence="2">
    <location>
        <begin position="175"/>
        <end position="187"/>
    </location>
</feature>
<feature type="region of interest" description="Disordered" evidence="2">
    <location>
        <begin position="227"/>
        <end position="351"/>
    </location>
</feature>
<feature type="compositionally biased region" description="Polar residues" evidence="2">
    <location>
        <begin position="244"/>
        <end position="253"/>
    </location>
</feature>
<reference evidence="4" key="1">
    <citation type="submission" date="2021-02" db="EMBL/GenBank/DDBJ databases">
        <authorList>
            <person name="Dougan E. K."/>
            <person name="Rhodes N."/>
            <person name="Thang M."/>
            <person name="Chan C."/>
        </authorList>
    </citation>
    <scope>NUCLEOTIDE SEQUENCE</scope>
</reference>
<feature type="compositionally biased region" description="Low complexity" evidence="2">
    <location>
        <begin position="54"/>
        <end position="64"/>
    </location>
</feature>
<dbReference type="SUPFAM" id="SSF46565">
    <property type="entry name" value="Chaperone J-domain"/>
    <property type="match status" value="1"/>
</dbReference>
<dbReference type="InterPro" id="IPR050817">
    <property type="entry name" value="DjlA_DnaK_co-chaperone"/>
</dbReference>
<feature type="region of interest" description="Disordered" evidence="2">
    <location>
        <begin position="121"/>
        <end position="150"/>
    </location>
</feature>
<dbReference type="Proteomes" id="UP000626109">
    <property type="component" value="Unassembled WGS sequence"/>
</dbReference>
<dbReference type="PROSITE" id="PS50076">
    <property type="entry name" value="DNAJ_2"/>
    <property type="match status" value="1"/>
</dbReference>
<feature type="compositionally biased region" description="Low complexity" evidence="2">
    <location>
        <begin position="133"/>
        <end position="150"/>
    </location>
</feature>
<feature type="compositionally biased region" description="Basic and acidic residues" evidence="2">
    <location>
        <begin position="589"/>
        <end position="603"/>
    </location>
</feature>
<evidence type="ECO:0000256" key="2">
    <source>
        <dbReference type="SAM" id="MobiDB-lite"/>
    </source>
</evidence>
<feature type="compositionally biased region" description="Low complexity" evidence="2">
    <location>
        <begin position="727"/>
        <end position="763"/>
    </location>
</feature>
<protein>
    <recommendedName>
        <fullName evidence="3">J domain-containing protein</fullName>
    </recommendedName>
</protein>
<accession>A0A813LYX0</accession>
<feature type="compositionally biased region" description="Basic and acidic residues" evidence="2">
    <location>
        <begin position="229"/>
        <end position="239"/>
    </location>
</feature>
<feature type="region of interest" description="Disordered" evidence="2">
    <location>
        <begin position="167"/>
        <end position="199"/>
    </location>
</feature>
<feature type="compositionally biased region" description="Gly residues" evidence="2">
    <location>
        <begin position="334"/>
        <end position="346"/>
    </location>
</feature>
<name>A0A813LYX0_POLGL</name>
<dbReference type="AlphaFoldDB" id="A0A813LYX0"/>
<feature type="domain" description="J" evidence="3">
    <location>
        <begin position="669"/>
        <end position="722"/>
    </location>
</feature>
<dbReference type="EMBL" id="CAJNNW010036642">
    <property type="protein sequence ID" value="CAE8736290.1"/>
    <property type="molecule type" value="Genomic_DNA"/>
</dbReference>
<feature type="region of interest" description="Disordered" evidence="2">
    <location>
        <begin position="37"/>
        <end position="65"/>
    </location>
</feature>
<dbReference type="PANTHER" id="PTHR24074">
    <property type="entry name" value="CO-CHAPERONE PROTEIN DJLA"/>
    <property type="match status" value="1"/>
</dbReference>
<comment type="caution">
    <text evidence="4">The sequence shown here is derived from an EMBL/GenBank/DDBJ whole genome shotgun (WGS) entry which is preliminary data.</text>
</comment>